<name>A0A5J9U1D6_9POAL</name>
<sequence length="597" mass="68083">MWTTRHWTIMADTRLLFDKMPLSREGKKDKKQHESSGFDELPDGVLEHILGFLPVEEAVRTCVLARRWRHRWKSAAALRILSTGGQFLEPADKLREFMDRLLLARGGAPLDLCELRLGDVDTLLEDEDVFILVDRWFRHAVGCNVQVLRLCARTYPIMHLDDLPLVSQHLTRLELFGVEVPVSLLNFSGCPNLEHLVFESCNLYFGSMMKVLFQSLKHLRITLCALFSDLVSKYRIRISAPNLVSFVLDHFMGSTPILESMPSLREASVKIGDYADFCKLWKTNYWDCNCESCDLYGDTLGGSSSCVILKGLSEAKSLLLISQPGMYNFKRDLRCCPTFSNLKNLWVNDYWCIPDDFRLLACILEHSPILEKLTLQLFSKGPKHKVELEGSISPTERSAANSEYLKTVEVKCSVVDERILNVLRFLHVINICKQNRFSHASMFMVFATNFICRRKSNDEMHILTSLVSGTSRNVLLSHYIGILLKVGRSLRQTWRVKSRPPNCHTAPPPSRGRQADKRKGQDGGADGGENREDCCSGMEFGGRNLLEEVGVVFYLMCKKFWAVVDLLLFLPVKNCRLMLITTVLPHFVHVPYVTWVP</sequence>
<comment type="caution">
    <text evidence="3">The sequence shown here is derived from an EMBL/GenBank/DDBJ whole genome shotgun (WGS) entry which is preliminary data.</text>
</comment>
<dbReference type="Pfam" id="PF00646">
    <property type="entry name" value="F-box"/>
    <property type="match status" value="1"/>
</dbReference>
<dbReference type="PANTHER" id="PTHR34223:SF107">
    <property type="entry name" value="F-BOX DOMAIN-CONTAINING PROTEIN"/>
    <property type="match status" value="1"/>
</dbReference>
<dbReference type="PANTHER" id="PTHR34223">
    <property type="entry name" value="OS11G0201299 PROTEIN"/>
    <property type="match status" value="1"/>
</dbReference>
<dbReference type="SUPFAM" id="SSF52047">
    <property type="entry name" value="RNI-like"/>
    <property type="match status" value="1"/>
</dbReference>
<evidence type="ECO:0000256" key="1">
    <source>
        <dbReference type="SAM" id="MobiDB-lite"/>
    </source>
</evidence>
<dbReference type="InterPro" id="IPR036047">
    <property type="entry name" value="F-box-like_dom_sf"/>
</dbReference>
<feature type="domain" description="F-box" evidence="2">
    <location>
        <begin position="39"/>
        <end position="74"/>
    </location>
</feature>
<accession>A0A5J9U1D6</accession>
<dbReference type="Proteomes" id="UP000324897">
    <property type="component" value="Unassembled WGS sequence"/>
</dbReference>
<feature type="non-terminal residue" evidence="3">
    <location>
        <position position="1"/>
    </location>
</feature>
<evidence type="ECO:0000313" key="3">
    <source>
        <dbReference type="EMBL" id="TVU16831.1"/>
    </source>
</evidence>
<dbReference type="InterPro" id="IPR032675">
    <property type="entry name" value="LRR_dom_sf"/>
</dbReference>
<protein>
    <recommendedName>
        <fullName evidence="2">F-box domain-containing protein</fullName>
    </recommendedName>
</protein>
<dbReference type="AlphaFoldDB" id="A0A5J9U1D6"/>
<reference evidence="3 4" key="1">
    <citation type="journal article" date="2019" name="Sci. Rep.">
        <title>A high-quality genome of Eragrostis curvula grass provides insights into Poaceae evolution and supports new strategies to enhance forage quality.</title>
        <authorList>
            <person name="Carballo J."/>
            <person name="Santos B.A.C.M."/>
            <person name="Zappacosta D."/>
            <person name="Garbus I."/>
            <person name="Selva J.P."/>
            <person name="Gallo C.A."/>
            <person name="Diaz A."/>
            <person name="Albertini E."/>
            <person name="Caccamo M."/>
            <person name="Echenique V."/>
        </authorList>
    </citation>
    <scope>NUCLEOTIDE SEQUENCE [LARGE SCALE GENOMIC DNA]</scope>
    <source>
        <strain evidence="4">cv. Victoria</strain>
        <tissue evidence="3">Leaf</tissue>
    </source>
</reference>
<dbReference type="CDD" id="cd22160">
    <property type="entry name" value="F-box_AtFBL13-like"/>
    <property type="match status" value="1"/>
</dbReference>
<evidence type="ECO:0000313" key="4">
    <source>
        <dbReference type="Proteomes" id="UP000324897"/>
    </source>
</evidence>
<dbReference type="Gene3D" id="3.80.10.10">
    <property type="entry name" value="Ribonuclease Inhibitor"/>
    <property type="match status" value="1"/>
</dbReference>
<evidence type="ECO:0000259" key="2">
    <source>
        <dbReference type="Pfam" id="PF00646"/>
    </source>
</evidence>
<dbReference type="SUPFAM" id="SSF81383">
    <property type="entry name" value="F-box domain"/>
    <property type="match status" value="1"/>
</dbReference>
<proteinExistence type="predicted"/>
<dbReference type="EMBL" id="RWGY01000030">
    <property type="protein sequence ID" value="TVU16831.1"/>
    <property type="molecule type" value="Genomic_DNA"/>
</dbReference>
<dbReference type="OrthoDB" id="2411074at2759"/>
<organism evidence="3 4">
    <name type="scientific">Eragrostis curvula</name>
    <name type="common">weeping love grass</name>
    <dbReference type="NCBI Taxonomy" id="38414"/>
    <lineage>
        <taxon>Eukaryota</taxon>
        <taxon>Viridiplantae</taxon>
        <taxon>Streptophyta</taxon>
        <taxon>Embryophyta</taxon>
        <taxon>Tracheophyta</taxon>
        <taxon>Spermatophyta</taxon>
        <taxon>Magnoliopsida</taxon>
        <taxon>Liliopsida</taxon>
        <taxon>Poales</taxon>
        <taxon>Poaceae</taxon>
        <taxon>PACMAD clade</taxon>
        <taxon>Chloridoideae</taxon>
        <taxon>Eragrostideae</taxon>
        <taxon>Eragrostidinae</taxon>
        <taxon>Eragrostis</taxon>
    </lineage>
</organism>
<gene>
    <name evidence="3" type="ORF">EJB05_36986</name>
</gene>
<dbReference type="InterPro" id="IPR053781">
    <property type="entry name" value="F-box_AtFBL13-like"/>
</dbReference>
<keyword evidence="4" id="KW-1185">Reference proteome</keyword>
<feature type="region of interest" description="Disordered" evidence="1">
    <location>
        <begin position="496"/>
        <end position="530"/>
    </location>
</feature>
<dbReference type="InterPro" id="IPR001810">
    <property type="entry name" value="F-box_dom"/>
</dbReference>
<dbReference type="InterPro" id="IPR053197">
    <property type="entry name" value="F-box_SCFL_complex_component"/>
</dbReference>
<dbReference type="Gramene" id="TVU16831">
    <property type="protein sequence ID" value="TVU16831"/>
    <property type="gene ID" value="EJB05_36986"/>
</dbReference>